<protein>
    <recommendedName>
        <fullName evidence="1">Thiopeptide-type bacteriocin biosynthesis domain-containing protein</fullName>
    </recommendedName>
</protein>
<evidence type="ECO:0000259" key="1">
    <source>
        <dbReference type="Pfam" id="PF14028"/>
    </source>
</evidence>
<dbReference type="Proteomes" id="UP001156706">
    <property type="component" value="Unassembled WGS sequence"/>
</dbReference>
<evidence type="ECO:0000313" key="3">
    <source>
        <dbReference type="Proteomes" id="UP001156706"/>
    </source>
</evidence>
<accession>A0ABQ5YFL0</accession>
<sequence length="296" mass="33125">MLPRQAPTDWVSLHVFIHDFGRLNDCLRQCLNRLPVAFWRQAFYIRYWHGGPHLRLRFRDPQWIPLVTDRLTHYLQQHAFVSTLQPEPYYRAYAGHMEPGMAQDWHANGSLHYLAYHPETERYGGPAGLPLCEAFFCWDSAHSLGILAAEPEAVLDKLLLGYCLTYAGVLRGLRAGPAQTGETAGLLPDATSSAWLDAQARAKLAGMAAALHKVASDHAAGLYFPNYLAPLQARLLQLGDALQRHGVADLPAIFHALLHMSFNRAGVTPARETTIRLFAAHAEEALERDDCYPDTH</sequence>
<comment type="caution">
    <text evidence="2">The sequence shown here is derived from an EMBL/GenBank/DDBJ whole genome shotgun (WGS) entry which is preliminary data.</text>
</comment>
<dbReference type="Pfam" id="PF14028">
    <property type="entry name" value="Lant_dehydr_C"/>
    <property type="match status" value="1"/>
</dbReference>
<evidence type="ECO:0000313" key="2">
    <source>
        <dbReference type="EMBL" id="GLR12402.1"/>
    </source>
</evidence>
<keyword evidence="3" id="KW-1185">Reference proteome</keyword>
<gene>
    <name evidence="2" type="ORF">GCM10007907_11920</name>
</gene>
<proteinExistence type="predicted"/>
<dbReference type="InterPro" id="IPR023809">
    <property type="entry name" value="Thiopep_bacteriocin_synth_dom"/>
</dbReference>
<reference evidence="3" key="1">
    <citation type="journal article" date="2019" name="Int. J. Syst. Evol. Microbiol.">
        <title>The Global Catalogue of Microorganisms (GCM) 10K type strain sequencing project: providing services to taxonomists for standard genome sequencing and annotation.</title>
        <authorList>
            <consortium name="The Broad Institute Genomics Platform"/>
            <consortium name="The Broad Institute Genome Sequencing Center for Infectious Disease"/>
            <person name="Wu L."/>
            <person name="Ma J."/>
        </authorList>
    </citation>
    <scope>NUCLEOTIDE SEQUENCE [LARGE SCALE GENOMIC DNA]</scope>
    <source>
        <strain evidence="3">NBRC 110044</strain>
    </source>
</reference>
<dbReference type="NCBIfam" id="TIGR03891">
    <property type="entry name" value="thiopep_ocin"/>
    <property type="match status" value="1"/>
</dbReference>
<dbReference type="RefSeq" id="WP_284195525.1">
    <property type="nucleotide sequence ID" value="NZ_BSOG01000001.1"/>
</dbReference>
<dbReference type="EMBL" id="BSOG01000001">
    <property type="protein sequence ID" value="GLR12402.1"/>
    <property type="molecule type" value="Genomic_DNA"/>
</dbReference>
<feature type="domain" description="Thiopeptide-type bacteriocin biosynthesis" evidence="1">
    <location>
        <begin position="10"/>
        <end position="281"/>
    </location>
</feature>
<name>A0ABQ5YFL0_9NEIS</name>
<organism evidence="2 3">
    <name type="scientific">Chitinimonas prasina</name>
    <dbReference type="NCBI Taxonomy" id="1434937"/>
    <lineage>
        <taxon>Bacteria</taxon>
        <taxon>Pseudomonadati</taxon>
        <taxon>Pseudomonadota</taxon>
        <taxon>Betaproteobacteria</taxon>
        <taxon>Neisseriales</taxon>
        <taxon>Chitinibacteraceae</taxon>
        <taxon>Chitinimonas</taxon>
    </lineage>
</organism>